<keyword evidence="1" id="KW-0812">Transmembrane</keyword>
<evidence type="ECO:0000313" key="3">
    <source>
        <dbReference type="Proteomes" id="UP000243423"/>
    </source>
</evidence>
<accession>F2HIA8</accession>
<feature type="transmembrane region" description="Helical" evidence="1">
    <location>
        <begin position="102"/>
        <end position="120"/>
    </location>
</feature>
<organism evidence="2 3">
    <name type="scientific">Cryptomonas paramaecium</name>
    <dbReference type="NCBI Taxonomy" id="2898"/>
    <lineage>
        <taxon>Eukaryota</taxon>
        <taxon>Cryptophyceae</taxon>
        <taxon>Cryptomonadales</taxon>
        <taxon>Cryptomonadaceae</taxon>
        <taxon>Cryptomonas</taxon>
    </lineage>
</organism>
<dbReference type="Proteomes" id="UP000243423">
    <property type="component" value="Nucleomorph 3"/>
</dbReference>
<dbReference type="RefSeq" id="XP_003239930.1">
    <property type="nucleotide sequence ID" value="XM_003239882.1"/>
</dbReference>
<dbReference type="GeneID" id="10447286"/>
<geneLocation type="nucleomorph" evidence="2"/>
<proteinExistence type="predicted"/>
<gene>
    <name evidence="2" type="ORF">CPARA_3gp374</name>
</gene>
<protein>
    <submittedName>
        <fullName evidence="2">Uncharacterized protein</fullName>
    </submittedName>
</protein>
<name>F2HIA8_9CRYP</name>
<keyword evidence="1" id="KW-0472">Membrane</keyword>
<dbReference type="EMBL" id="CP002174">
    <property type="protein sequence ID" value="AEA39032.1"/>
    <property type="molecule type" value="Genomic_DNA"/>
</dbReference>
<evidence type="ECO:0000256" key="1">
    <source>
        <dbReference type="SAM" id="Phobius"/>
    </source>
</evidence>
<keyword evidence="1" id="KW-1133">Transmembrane helix</keyword>
<evidence type="ECO:0000313" key="2">
    <source>
        <dbReference type="EMBL" id="AEA39032.1"/>
    </source>
</evidence>
<sequence length="250" mass="30894">MKKKIQHIKTLAAIIACSNNIKTLYSIQKYKMLHFLDNSSFLFCVKRYEKKAKSPFFYTNINKFNKPIFISCSFFSSSEYAIKTNVKFFYNHEHFVLEYCKYMYFLQFFYDLKYFIYYLFAKNISNKTPTKHIITKNWICEHTLLYKEYIDFMFLHLSHFLFFIFNVNNMKSRAFFFKLFYENFSLKLSKFQFFLKKNEINQIYKRVNFFLKKNKLAIKLKRDFSDEFGFFFLRKEKTVFFLWGDFFLEN</sequence>
<feature type="transmembrane region" description="Helical" evidence="1">
    <location>
        <begin position="149"/>
        <end position="168"/>
    </location>
</feature>
<keyword evidence="2" id="KW-0542">Nucleomorph</keyword>
<dbReference type="AlphaFoldDB" id="F2HIA8"/>
<reference evidence="2 3" key="1">
    <citation type="journal article" date="2011" name="Genome Biol. Evol.">
        <title>Complete nucleomorph genome sequence of the nonphotosynthetic alga Cryptomonas paramecium reveals a core nucleomorph gene set.</title>
        <authorList>
            <person name="Tanifuji G."/>
            <person name="Onodera N.T."/>
            <person name="Wheeler T.J."/>
            <person name="Dlutek M."/>
            <person name="Donaher N."/>
            <person name="Archibald J.M."/>
        </authorList>
    </citation>
    <scope>NUCLEOTIDE SEQUENCE [LARGE SCALE GENOMIC DNA]</scope>
    <source>
        <strain evidence="2 3">CCAP977/2A</strain>
    </source>
</reference>